<protein>
    <submittedName>
        <fullName evidence="2">Uncharacterized protein</fullName>
    </submittedName>
</protein>
<dbReference type="KEGG" id="nfn:NFRAN_0351"/>
<dbReference type="EMBL" id="LR216287">
    <property type="protein sequence ID" value="VFJ12672.1"/>
    <property type="molecule type" value="Genomic_DNA"/>
</dbReference>
<accession>A0A484I9K2</accession>
<keyword evidence="1" id="KW-0472">Membrane</keyword>
<reference evidence="2 3" key="1">
    <citation type="submission" date="2019-02" db="EMBL/GenBank/DDBJ databases">
        <authorList>
            <person name="Lehtovirta-Morley E L."/>
        </authorList>
    </citation>
    <scope>NUCLEOTIDE SEQUENCE [LARGE SCALE GENOMIC DNA]</scope>
    <source>
        <strain evidence="2">NFRAN1</strain>
    </source>
</reference>
<keyword evidence="1" id="KW-0812">Transmembrane</keyword>
<dbReference type="GeneID" id="39419902"/>
<keyword evidence="1" id="KW-1133">Transmembrane helix</keyword>
<dbReference type="AlphaFoldDB" id="A0A484I9K2"/>
<proteinExistence type="predicted"/>
<evidence type="ECO:0000313" key="2">
    <source>
        <dbReference type="EMBL" id="VFJ12672.1"/>
    </source>
</evidence>
<organism evidence="2 3">
    <name type="scientific">Candidatus Nitrosocosmicus franklandianus</name>
    <dbReference type="NCBI Taxonomy" id="1798806"/>
    <lineage>
        <taxon>Archaea</taxon>
        <taxon>Nitrososphaerota</taxon>
        <taxon>Nitrososphaeria</taxon>
        <taxon>Nitrososphaerales</taxon>
        <taxon>Nitrososphaeraceae</taxon>
        <taxon>Candidatus Nitrosocosmicus</taxon>
    </lineage>
</organism>
<feature type="transmembrane region" description="Helical" evidence="1">
    <location>
        <begin position="7"/>
        <end position="30"/>
    </location>
</feature>
<dbReference type="Proteomes" id="UP000294299">
    <property type="component" value="Chromosome NFRAN"/>
</dbReference>
<evidence type="ECO:0000313" key="3">
    <source>
        <dbReference type="Proteomes" id="UP000294299"/>
    </source>
</evidence>
<dbReference type="OrthoDB" id="11895at2157"/>
<keyword evidence="3" id="KW-1185">Reference proteome</keyword>
<gene>
    <name evidence="2" type="ORF">NFRAN_0351</name>
</gene>
<name>A0A484I9K2_9ARCH</name>
<evidence type="ECO:0000256" key="1">
    <source>
        <dbReference type="SAM" id="Phobius"/>
    </source>
</evidence>
<sequence>MRNLQSIILPGIIIGVVGGILLFFAAYNFYPQKNVNINLNGDCYEFLDEAFAKYQLLEIEREKELLRLQLDAIGNIPALIPITFSGSSDVVDQIVDANQINVTNRQTLGDNNTQIDKVIIRGIANISVLERVYDKWQRNISGASTDIENTEIGILPNQYITSEESIKIRDSIDDFMLKGIKEIINSSQGVRPAECRSTIVYQDS</sequence>
<dbReference type="RefSeq" id="WP_134482755.1">
    <property type="nucleotide sequence ID" value="NZ_LR216287.1"/>
</dbReference>